<sequence>MLFHVIFLAKLKGCDIKSNSKAYKFALLAIFLWSTVATAFKISLEFLTPEMLVLLASVASTIVLFIVLLYEKRLNLVKTHIKSNFKLTLMMGVLNPFLYYLVLFKAYDLLPAQEAQAINYTWALMLAYLAVPFLKQKLTLSDIVAGIICYFGVLVISTRGEPFSLNFSNLYGVGLALFSTVLWAMYWIFNTKSKAYPEVGLFSNFLIALPFIICYLYFTDGFFIPELKGIIAASYVGIFEMGITFMLWLKAMQYTTSTSKIANLIFISPFLSLIFIYFILGEKIYLSTLFGLGLIILGLVIQQKRSKVAQE</sequence>
<feature type="transmembrane region" description="Helical" evidence="1">
    <location>
        <begin position="83"/>
        <end position="103"/>
    </location>
</feature>
<dbReference type="InterPro" id="IPR000620">
    <property type="entry name" value="EamA_dom"/>
</dbReference>
<gene>
    <name evidence="3" type="ORF">B0F89_11655</name>
</gene>
<feature type="transmembrane region" description="Helical" evidence="1">
    <location>
        <begin position="230"/>
        <end position="249"/>
    </location>
</feature>
<feature type="transmembrane region" description="Helical" evidence="1">
    <location>
        <begin position="261"/>
        <end position="278"/>
    </location>
</feature>
<reference evidence="3 4" key="1">
    <citation type="submission" date="2018-02" db="EMBL/GenBank/DDBJ databases">
        <title>Subsurface microbial communities from deep shales in Ohio and West Virginia, USA.</title>
        <authorList>
            <person name="Wrighton K."/>
        </authorList>
    </citation>
    <scope>NUCLEOTIDE SEQUENCE [LARGE SCALE GENOMIC DNA]</scope>
    <source>
        <strain evidence="3 4">MARC-MIP3H16</strain>
    </source>
</reference>
<dbReference type="PANTHER" id="PTHR22911:SF137">
    <property type="entry name" value="SOLUTE CARRIER FAMILY 35 MEMBER G2-RELATED"/>
    <property type="match status" value="1"/>
</dbReference>
<dbReference type="AlphaFoldDB" id="A0AB36ZWX2"/>
<proteinExistence type="predicted"/>
<keyword evidence="1" id="KW-0472">Membrane</keyword>
<feature type="transmembrane region" description="Helical" evidence="1">
    <location>
        <begin position="138"/>
        <end position="158"/>
    </location>
</feature>
<keyword evidence="1" id="KW-1133">Transmembrane helix</keyword>
<feature type="transmembrane region" description="Helical" evidence="1">
    <location>
        <begin position="21"/>
        <end position="40"/>
    </location>
</feature>
<feature type="domain" description="EamA" evidence="2">
    <location>
        <begin position="22"/>
        <end position="158"/>
    </location>
</feature>
<feature type="transmembrane region" description="Helical" evidence="1">
    <location>
        <begin position="115"/>
        <end position="131"/>
    </location>
</feature>
<accession>A0AB36ZWX2</accession>
<protein>
    <submittedName>
        <fullName evidence="3">Drug/metabolite transporter (DMT)-like permease</fullName>
    </submittedName>
</protein>
<dbReference type="EMBL" id="PTIW01000016">
    <property type="protein sequence ID" value="PPK60805.1"/>
    <property type="molecule type" value="Genomic_DNA"/>
</dbReference>
<organism evidence="3 4">
    <name type="scientific">Malaciobacter marinus</name>
    <dbReference type="NCBI Taxonomy" id="505249"/>
    <lineage>
        <taxon>Bacteria</taxon>
        <taxon>Pseudomonadati</taxon>
        <taxon>Campylobacterota</taxon>
        <taxon>Epsilonproteobacteria</taxon>
        <taxon>Campylobacterales</taxon>
        <taxon>Arcobacteraceae</taxon>
        <taxon>Malaciobacter</taxon>
    </lineage>
</organism>
<feature type="transmembrane region" description="Helical" evidence="1">
    <location>
        <begin position="284"/>
        <end position="301"/>
    </location>
</feature>
<feature type="transmembrane region" description="Helical" evidence="1">
    <location>
        <begin position="170"/>
        <end position="189"/>
    </location>
</feature>
<dbReference type="Pfam" id="PF00892">
    <property type="entry name" value="EamA"/>
    <property type="match status" value="2"/>
</dbReference>
<dbReference type="GO" id="GO:0016020">
    <property type="term" value="C:membrane"/>
    <property type="evidence" value="ECO:0007669"/>
    <property type="project" value="InterPro"/>
</dbReference>
<feature type="domain" description="EamA" evidence="2">
    <location>
        <begin position="171"/>
        <end position="301"/>
    </location>
</feature>
<feature type="transmembrane region" description="Helical" evidence="1">
    <location>
        <begin position="52"/>
        <end position="71"/>
    </location>
</feature>
<evidence type="ECO:0000313" key="3">
    <source>
        <dbReference type="EMBL" id="PPK60805.1"/>
    </source>
</evidence>
<evidence type="ECO:0000313" key="4">
    <source>
        <dbReference type="Proteomes" id="UP000239861"/>
    </source>
</evidence>
<dbReference type="Proteomes" id="UP000239861">
    <property type="component" value="Unassembled WGS sequence"/>
</dbReference>
<dbReference type="InterPro" id="IPR037185">
    <property type="entry name" value="EmrE-like"/>
</dbReference>
<name>A0AB36ZWX2_9BACT</name>
<evidence type="ECO:0000256" key="1">
    <source>
        <dbReference type="SAM" id="Phobius"/>
    </source>
</evidence>
<keyword evidence="1" id="KW-0812">Transmembrane</keyword>
<dbReference type="SUPFAM" id="SSF103481">
    <property type="entry name" value="Multidrug resistance efflux transporter EmrE"/>
    <property type="match status" value="2"/>
</dbReference>
<dbReference type="PANTHER" id="PTHR22911">
    <property type="entry name" value="ACYL-MALONYL CONDENSING ENZYME-RELATED"/>
    <property type="match status" value="1"/>
</dbReference>
<evidence type="ECO:0000259" key="2">
    <source>
        <dbReference type="Pfam" id="PF00892"/>
    </source>
</evidence>
<dbReference type="RefSeq" id="WP_228153558.1">
    <property type="nucleotide sequence ID" value="NZ_PTIW01000016.1"/>
</dbReference>
<comment type="caution">
    <text evidence="3">The sequence shown here is derived from an EMBL/GenBank/DDBJ whole genome shotgun (WGS) entry which is preliminary data.</text>
</comment>
<feature type="transmembrane region" description="Helical" evidence="1">
    <location>
        <begin position="201"/>
        <end position="218"/>
    </location>
</feature>